<dbReference type="GO" id="GO:0005524">
    <property type="term" value="F:ATP binding"/>
    <property type="evidence" value="ECO:0007669"/>
    <property type="project" value="UniProtKB-KW"/>
</dbReference>
<keyword evidence="5" id="KW-0067">ATP-binding</keyword>
<protein>
    <submittedName>
        <fullName evidence="8">Camk/mapkapk/mapkapk protein kinase</fullName>
    </submittedName>
</protein>
<dbReference type="EMBL" id="GL832974">
    <property type="protein sequence ID" value="EGD76616.1"/>
    <property type="molecule type" value="Genomic_DNA"/>
</dbReference>
<evidence type="ECO:0000259" key="7">
    <source>
        <dbReference type="PROSITE" id="PS50011"/>
    </source>
</evidence>
<dbReference type="Gene3D" id="3.30.200.20">
    <property type="entry name" value="Phosphorylase Kinase, domain 1"/>
    <property type="match status" value="1"/>
</dbReference>
<feature type="domain" description="Protein kinase" evidence="7">
    <location>
        <begin position="25"/>
        <end position="306"/>
    </location>
</feature>
<evidence type="ECO:0000313" key="9">
    <source>
        <dbReference type="Proteomes" id="UP000007799"/>
    </source>
</evidence>
<dbReference type="InParanoid" id="F2UHL7"/>
<name>F2UHL7_SALR5</name>
<evidence type="ECO:0000256" key="6">
    <source>
        <dbReference type="SAM" id="MobiDB-lite"/>
    </source>
</evidence>
<evidence type="ECO:0000256" key="4">
    <source>
        <dbReference type="ARBA" id="ARBA00022777"/>
    </source>
</evidence>
<keyword evidence="3" id="KW-0547">Nucleotide-binding</keyword>
<dbReference type="Gene3D" id="1.10.510.10">
    <property type="entry name" value="Transferase(Phosphotransferase) domain 1"/>
    <property type="match status" value="1"/>
</dbReference>
<dbReference type="Proteomes" id="UP000007799">
    <property type="component" value="Unassembled WGS sequence"/>
</dbReference>
<organism evidence="9">
    <name type="scientific">Salpingoeca rosetta (strain ATCC 50818 / BSB-021)</name>
    <dbReference type="NCBI Taxonomy" id="946362"/>
    <lineage>
        <taxon>Eukaryota</taxon>
        <taxon>Choanoflagellata</taxon>
        <taxon>Craspedida</taxon>
        <taxon>Salpingoecidae</taxon>
        <taxon>Salpingoeca</taxon>
    </lineage>
</organism>
<evidence type="ECO:0000256" key="5">
    <source>
        <dbReference type="ARBA" id="ARBA00022840"/>
    </source>
</evidence>
<accession>F2UHL7</accession>
<dbReference type="AlphaFoldDB" id="F2UHL7"/>
<evidence type="ECO:0000313" key="8">
    <source>
        <dbReference type="EMBL" id="EGD76616.1"/>
    </source>
</evidence>
<dbReference type="OrthoDB" id="40902at2759"/>
<dbReference type="RefSeq" id="XP_004991530.1">
    <property type="nucleotide sequence ID" value="XM_004991473.1"/>
</dbReference>
<dbReference type="PANTHER" id="PTHR24349">
    <property type="entry name" value="SERINE/THREONINE-PROTEIN KINASE"/>
    <property type="match status" value="1"/>
</dbReference>
<dbReference type="STRING" id="946362.F2UHL7"/>
<keyword evidence="9" id="KW-1185">Reference proteome</keyword>
<reference evidence="8" key="1">
    <citation type="submission" date="2009-08" db="EMBL/GenBank/DDBJ databases">
        <title>Annotation of Salpingoeca rosetta.</title>
        <authorList>
            <consortium name="The Broad Institute Genome Sequencing Platform"/>
            <person name="Russ C."/>
            <person name="Cuomo C."/>
            <person name="Burger G."/>
            <person name="Gray M.W."/>
            <person name="Holland P.W.H."/>
            <person name="King N."/>
            <person name="Lang F.B.F."/>
            <person name="Roger A.J."/>
            <person name="Ruiz-Trillo I."/>
            <person name="Young S.K."/>
            <person name="Zeng Q."/>
            <person name="Gargeya S."/>
            <person name="Alvarado L."/>
            <person name="Berlin A."/>
            <person name="Chapman S.B."/>
            <person name="Chen Z."/>
            <person name="Freedman E."/>
            <person name="Gellesch M."/>
            <person name="Goldberg J."/>
            <person name="Griggs A."/>
            <person name="Gujja S."/>
            <person name="Heilman E."/>
            <person name="Heiman D."/>
            <person name="Howarth C."/>
            <person name="Mehta T."/>
            <person name="Neiman D."/>
            <person name="Pearson M."/>
            <person name="Roberts A."/>
            <person name="Saif S."/>
            <person name="Shea T."/>
            <person name="Shenoy N."/>
            <person name="Sisk P."/>
            <person name="Stolte C."/>
            <person name="Sykes S."/>
            <person name="White J."/>
            <person name="Yandava C."/>
            <person name="Haas B."/>
            <person name="Nusbaum C."/>
            <person name="Birren B."/>
        </authorList>
    </citation>
    <scope>NUCLEOTIDE SEQUENCE [LARGE SCALE GENOMIC DNA]</scope>
    <source>
        <strain evidence="8">ATCC 50818</strain>
    </source>
</reference>
<dbReference type="InterPro" id="IPR008271">
    <property type="entry name" value="Ser/Thr_kinase_AS"/>
</dbReference>
<dbReference type="InterPro" id="IPR000719">
    <property type="entry name" value="Prot_kinase_dom"/>
</dbReference>
<sequence length="437" mass="48356">MARNHDHCTMMAQLKTTDIHEDYSVFWDQTIGNGTNGPVFACVHKETSKQCALKCLPGNDAGLREAHLHQQLAAHPCIVPVMDVYDASITLPGEYVPERRVLLVTERMQGGELYDHITQNRKFSENDARVIMRQLAQAVAHCHRNDVAHRDIKPENFLLHTRGDATRICLTDFGYAKQDNGDLHTPVFTPFYVCPQILESLTIEQRKQHGTLPAHHRFTYDKRCDMWSLGVIMYILLCGYPPFRPNHASNPLPFAMRQKIKAGSVHFSPRHWQDVSNTAKELIRHLLHVDERKRLDAEQLLLHPWMCEGAPCLDDSMLAGASVGSSSGGGGARSSRSGIVTTARPEETVSEESHGDDGDDDDDDDGGDDDGGDDDDGDDDDGEDAARPTTATTPTVSENGEERRGERVTNTSPPPPTPPPPGSRRITAALTPVDCCE</sequence>
<feature type="compositionally biased region" description="Acidic residues" evidence="6">
    <location>
        <begin position="357"/>
        <end position="383"/>
    </location>
</feature>
<keyword evidence="2" id="KW-0808">Transferase</keyword>
<gene>
    <name evidence="8" type="ORF">PTSG_07730</name>
</gene>
<keyword evidence="4 8" id="KW-0418">Kinase</keyword>
<proteinExistence type="predicted"/>
<dbReference type="InterPro" id="IPR011009">
    <property type="entry name" value="Kinase-like_dom_sf"/>
</dbReference>
<evidence type="ECO:0000256" key="1">
    <source>
        <dbReference type="ARBA" id="ARBA00022527"/>
    </source>
</evidence>
<dbReference type="eggNOG" id="KOG0604">
    <property type="taxonomic scope" value="Eukaryota"/>
</dbReference>
<dbReference type="SUPFAM" id="SSF56112">
    <property type="entry name" value="Protein kinase-like (PK-like)"/>
    <property type="match status" value="1"/>
</dbReference>
<feature type="compositionally biased region" description="Basic and acidic residues" evidence="6">
    <location>
        <begin position="344"/>
        <end position="356"/>
    </location>
</feature>
<keyword evidence="1" id="KW-0723">Serine/threonine-protein kinase</keyword>
<evidence type="ECO:0000256" key="3">
    <source>
        <dbReference type="ARBA" id="ARBA00022741"/>
    </source>
</evidence>
<dbReference type="PROSITE" id="PS00108">
    <property type="entry name" value="PROTEIN_KINASE_ST"/>
    <property type="match status" value="1"/>
</dbReference>
<dbReference type="PROSITE" id="PS50011">
    <property type="entry name" value="PROTEIN_KINASE_DOM"/>
    <property type="match status" value="1"/>
</dbReference>
<evidence type="ECO:0000256" key="2">
    <source>
        <dbReference type="ARBA" id="ARBA00022679"/>
    </source>
</evidence>
<dbReference type="GeneID" id="16072089"/>
<dbReference type="FunCoup" id="F2UHL7">
    <property type="interactions" value="1230"/>
</dbReference>
<dbReference type="KEGG" id="sre:PTSG_07730"/>
<feature type="region of interest" description="Disordered" evidence="6">
    <location>
        <begin position="322"/>
        <end position="437"/>
    </location>
</feature>
<dbReference type="GO" id="GO:0004674">
    <property type="term" value="F:protein serine/threonine kinase activity"/>
    <property type="evidence" value="ECO:0007669"/>
    <property type="project" value="UniProtKB-KW"/>
</dbReference>
<dbReference type="SMART" id="SM00220">
    <property type="entry name" value="S_TKc"/>
    <property type="match status" value="1"/>
</dbReference>
<dbReference type="InterPro" id="IPR050205">
    <property type="entry name" value="CDPK_Ser/Thr_kinases"/>
</dbReference>
<dbReference type="Pfam" id="PF00069">
    <property type="entry name" value="Pkinase"/>
    <property type="match status" value="1"/>
</dbReference>
<feature type="compositionally biased region" description="Pro residues" evidence="6">
    <location>
        <begin position="412"/>
        <end position="422"/>
    </location>
</feature>